<keyword evidence="1" id="KW-1133">Transmembrane helix</keyword>
<feature type="transmembrane region" description="Helical" evidence="1">
    <location>
        <begin position="41"/>
        <end position="61"/>
    </location>
</feature>
<dbReference type="AlphaFoldDB" id="A0A2G9Y664"/>
<feature type="transmembrane region" description="Helical" evidence="1">
    <location>
        <begin position="73"/>
        <end position="92"/>
    </location>
</feature>
<feature type="transmembrane region" description="Helical" evidence="1">
    <location>
        <begin position="12"/>
        <end position="34"/>
    </location>
</feature>
<gene>
    <name evidence="2" type="ORF">COX47_03545</name>
</gene>
<reference evidence="2 3" key="1">
    <citation type="submission" date="2017-09" db="EMBL/GenBank/DDBJ databases">
        <title>Depth-based differentiation of microbial function through sediment-hosted aquifers and enrichment of novel symbionts in the deep terrestrial subsurface.</title>
        <authorList>
            <person name="Probst A.J."/>
            <person name="Ladd B."/>
            <person name="Jarett J.K."/>
            <person name="Geller-Mcgrath D.E."/>
            <person name="Sieber C.M."/>
            <person name="Emerson J.B."/>
            <person name="Anantharaman K."/>
            <person name="Thomas B.C."/>
            <person name="Malmstrom R."/>
            <person name="Stieglmeier M."/>
            <person name="Klingl A."/>
            <person name="Woyke T."/>
            <person name="Ryan C.M."/>
            <person name="Banfield J.F."/>
        </authorList>
    </citation>
    <scope>NUCLEOTIDE SEQUENCE [LARGE SCALE GENOMIC DNA]</scope>
    <source>
        <strain evidence="2">CG23_combo_of_CG06-09_8_20_14_all_35_49</strain>
    </source>
</reference>
<organism evidence="2 3">
    <name type="scientific">Candidatus Roizmanbacteria bacterium CG23_combo_of_CG06-09_8_20_14_all_35_49</name>
    <dbReference type="NCBI Taxonomy" id="1974863"/>
    <lineage>
        <taxon>Bacteria</taxon>
        <taxon>Candidatus Roizmaniibacteriota</taxon>
    </lineage>
</organism>
<accession>A0A2G9Y664</accession>
<evidence type="ECO:0000256" key="1">
    <source>
        <dbReference type="SAM" id="Phobius"/>
    </source>
</evidence>
<evidence type="ECO:0000313" key="2">
    <source>
        <dbReference type="EMBL" id="PIP14732.1"/>
    </source>
</evidence>
<comment type="caution">
    <text evidence="2">The sequence shown here is derived from an EMBL/GenBank/DDBJ whole genome shotgun (WGS) entry which is preliminary data.</text>
</comment>
<keyword evidence="1" id="KW-0472">Membrane</keyword>
<sequence>MNHLKTYLKKELYTHFFDYLLLVTAGIFFLIILNSFRGKRFLEFFIVLLYIFFYIIWGVYHHLFEDSLHLKNVVEYILIGFTILFLLKILILP</sequence>
<keyword evidence="1" id="KW-0812">Transmembrane</keyword>
<proteinExistence type="predicted"/>
<protein>
    <submittedName>
        <fullName evidence="2">Uncharacterized protein</fullName>
    </submittedName>
</protein>
<name>A0A2G9Y664_9BACT</name>
<dbReference type="Proteomes" id="UP000231025">
    <property type="component" value="Unassembled WGS sequence"/>
</dbReference>
<dbReference type="EMBL" id="PCRE01000050">
    <property type="protein sequence ID" value="PIP14732.1"/>
    <property type="molecule type" value="Genomic_DNA"/>
</dbReference>
<evidence type="ECO:0000313" key="3">
    <source>
        <dbReference type="Proteomes" id="UP000231025"/>
    </source>
</evidence>